<dbReference type="AlphaFoldDB" id="E9GSC3"/>
<dbReference type="EMBL" id="GL732561">
    <property type="protein sequence ID" value="EFX77684.1"/>
    <property type="molecule type" value="Genomic_DNA"/>
</dbReference>
<evidence type="ECO:0000313" key="10">
    <source>
        <dbReference type="EMBL" id="EFX77684.1"/>
    </source>
</evidence>
<dbReference type="Gene3D" id="1.10.10.10">
    <property type="entry name" value="Winged helix-like DNA-binding domain superfamily/Winged helix DNA-binding domain"/>
    <property type="match status" value="1"/>
</dbReference>
<feature type="region of interest" description="Disordered" evidence="8">
    <location>
        <begin position="564"/>
        <end position="586"/>
    </location>
</feature>
<dbReference type="OrthoDB" id="60033at2759"/>
<dbReference type="GO" id="GO:0043565">
    <property type="term" value="F:sequence-specific DNA binding"/>
    <property type="evidence" value="ECO:0007669"/>
    <property type="project" value="InterPro"/>
</dbReference>
<evidence type="ECO:0000259" key="9">
    <source>
        <dbReference type="PROSITE" id="PS00434"/>
    </source>
</evidence>
<dbReference type="KEGG" id="dpx:DAPPUDRAFT_213340"/>
<proteinExistence type="inferred from homology"/>
<dbReference type="Proteomes" id="UP000000305">
    <property type="component" value="Unassembled WGS sequence"/>
</dbReference>
<gene>
    <name evidence="10" type="ORF">DAPPUDRAFT_213340</name>
</gene>
<dbReference type="eggNOG" id="KOG0627">
    <property type="taxonomic scope" value="Eukaryota"/>
</dbReference>
<evidence type="ECO:0000256" key="8">
    <source>
        <dbReference type="SAM" id="MobiDB-lite"/>
    </source>
</evidence>
<keyword evidence="4" id="KW-0238">DNA-binding</keyword>
<dbReference type="STRING" id="6669.E9GSC3"/>
<keyword evidence="6" id="KW-0539">Nucleus</keyword>
<organism evidence="10 11">
    <name type="scientific">Daphnia pulex</name>
    <name type="common">Water flea</name>
    <dbReference type="NCBI Taxonomy" id="6669"/>
    <lineage>
        <taxon>Eukaryota</taxon>
        <taxon>Metazoa</taxon>
        <taxon>Ecdysozoa</taxon>
        <taxon>Arthropoda</taxon>
        <taxon>Crustacea</taxon>
        <taxon>Branchiopoda</taxon>
        <taxon>Diplostraca</taxon>
        <taxon>Cladocera</taxon>
        <taxon>Anomopoda</taxon>
        <taxon>Daphniidae</taxon>
        <taxon>Daphnia</taxon>
    </lineage>
</organism>
<protein>
    <recommendedName>
        <fullName evidence="9">HSF-type DNA-binding domain-containing protein</fullName>
    </recommendedName>
</protein>
<sequence>MHTVGDATSSVPAFLGKLWKLVEDPSTNHLISWNSNGLSFTIRDQARFARELLPLYYKHNNMASFVRQLNMYGFHKVVSVDSGGLKVDKDEMEFAHMYFLQGQEFLLEHIKRKIPISKQEETKHPKPEVLSRVLADVRSMKGKQENVDSRLNTMKRENEALWREVASLRQKHMKQQQIVNKLIQFLISIVQPNGRAGLGLKRRYPLMLGEGIRSTNSTTPAKDLDESEANDIPTISIIPSPKGPIIHDVTDIDEGSTADLIANSNDLDTEQLEEVAEVESDGKPLEVFFPMAQISELPVSVDSVEQADEVPAEEEEILEDDLNTEQPDFNTMVQMEAGTSNGGSGILDRSSPLSPDLLMAVDPREVNSGALLAFEENRKEKANGRGKSVVKNQDRTVVSENPSVLEREELDSHLDTMQVDLEQLREVLSLQGNPLDASTLLGVCDSLGLNFEPTLDSCNWAGYPATWNRRGIPPDSSPSLTSLLEHQMLPKLFSADDSLPSNSYLSMDMDMFKNPSQGAILGNEVIAYNDASFFEMVEDYGDGQLDDRTARDLADEADVKETADLFDLLDDPPQATVSSAKKKKRN</sequence>
<reference evidence="10 11" key="1">
    <citation type="journal article" date="2011" name="Science">
        <title>The ecoresponsive genome of Daphnia pulex.</title>
        <authorList>
            <person name="Colbourne J.K."/>
            <person name="Pfrender M.E."/>
            <person name="Gilbert D."/>
            <person name="Thomas W.K."/>
            <person name="Tucker A."/>
            <person name="Oakley T.H."/>
            <person name="Tokishita S."/>
            <person name="Aerts A."/>
            <person name="Arnold G.J."/>
            <person name="Basu M.K."/>
            <person name="Bauer D.J."/>
            <person name="Caceres C.E."/>
            <person name="Carmel L."/>
            <person name="Casola C."/>
            <person name="Choi J.H."/>
            <person name="Detter J.C."/>
            <person name="Dong Q."/>
            <person name="Dusheyko S."/>
            <person name="Eads B.D."/>
            <person name="Frohlich T."/>
            <person name="Geiler-Samerotte K.A."/>
            <person name="Gerlach D."/>
            <person name="Hatcher P."/>
            <person name="Jogdeo S."/>
            <person name="Krijgsveld J."/>
            <person name="Kriventseva E.V."/>
            <person name="Kultz D."/>
            <person name="Laforsch C."/>
            <person name="Lindquist E."/>
            <person name="Lopez J."/>
            <person name="Manak J.R."/>
            <person name="Muller J."/>
            <person name="Pangilinan J."/>
            <person name="Patwardhan R.P."/>
            <person name="Pitluck S."/>
            <person name="Pritham E.J."/>
            <person name="Rechtsteiner A."/>
            <person name="Rho M."/>
            <person name="Rogozin I.B."/>
            <person name="Sakarya O."/>
            <person name="Salamov A."/>
            <person name="Schaack S."/>
            <person name="Shapiro H."/>
            <person name="Shiga Y."/>
            <person name="Skalitzky C."/>
            <person name="Smith Z."/>
            <person name="Souvorov A."/>
            <person name="Sung W."/>
            <person name="Tang Z."/>
            <person name="Tsuchiya D."/>
            <person name="Tu H."/>
            <person name="Vos H."/>
            <person name="Wang M."/>
            <person name="Wolf Y.I."/>
            <person name="Yamagata H."/>
            <person name="Yamada T."/>
            <person name="Ye Y."/>
            <person name="Shaw J.R."/>
            <person name="Andrews J."/>
            <person name="Crease T.J."/>
            <person name="Tang H."/>
            <person name="Lucas S.M."/>
            <person name="Robertson H.M."/>
            <person name="Bork P."/>
            <person name="Koonin E.V."/>
            <person name="Zdobnov E.M."/>
            <person name="Grigoriev I.V."/>
            <person name="Lynch M."/>
            <person name="Boore J.L."/>
        </authorList>
    </citation>
    <scope>NUCLEOTIDE SEQUENCE [LARGE SCALE GENOMIC DNA]</scope>
</reference>
<evidence type="ECO:0000256" key="4">
    <source>
        <dbReference type="ARBA" id="ARBA00023125"/>
    </source>
</evidence>
<dbReference type="PANTHER" id="PTHR10015">
    <property type="entry name" value="HEAT SHOCK TRANSCRIPTION FACTOR"/>
    <property type="match status" value="1"/>
</dbReference>
<keyword evidence="5" id="KW-0804">Transcription</keyword>
<evidence type="ECO:0000256" key="1">
    <source>
        <dbReference type="ARBA" id="ARBA00004123"/>
    </source>
</evidence>
<evidence type="ECO:0000256" key="6">
    <source>
        <dbReference type="ARBA" id="ARBA00023242"/>
    </source>
</evidence>
<name>E9GSC3_DAPPU</name>
<keyword evidence="11" id="KW-1185">Reference proteome</keyword>
<dbReference type="FunFam" id="1.10.10.10:FF:000027">
    <property type="entry name" value="Heat shock transcription factor 1"/>
    <property type="match status" value="1"/>
</dbReference>
<feature type="domain" description="HSF-type DNA-binding" evidence="9">
    <location>
        <begin position="53"/>
        <end position="77"/>
    </location>
</feature>
<accession>E9GSC3</accession>
<evidence type="ECO:0000256" key="5">
    <source>
        <dbReference type="ARBA" id="ARBA00023163"/>
    </source>
</evidence>
<dbReference type="SMART" id="SM00415">
    <property type="entry name" value="HSF"/>
    <property type="match status" value="1"/>
</dbReference>
<dbReference type="GO" id="GO:0005634">
    <property type="term" value="C:nucleus"/>
    <property type="evidence" value="ECO:0007669"/>
    <property type="project" value="UniProtKB-SubCell"/>
</dbReference>
<dbReference type="GO" id="GO:0003700">
    <property type="term" value="F:DNA-binding transcription factor activity"/>
    <property type="evidence" value="ECO:0007669"/>
    <property type="project" value="InterPro"/>
</dbReference>
<dbReference type="PANTHER" id="PTHR10015:SF427">
    <property type="entry name" value="HEAT SHOCK FACTOR PROTEIN"/>
    <property type="match status" value="1"/>
</dbReference>
<comment type="similarity">
    <text evidence="2 7">Belongs to the HSF family.</text>
</comment>
<dbReference type="HOGENOM" id="CLU_465601_0_0_1"/>
<evidence type="ECO:0000313" key="11">
    <source>
        <dbReference type="Proteomes" id="UP000000305"/>
    </source>
</evidence>
<evidence type="ECO:0000256" key="7">
    <source>
        <dbReference type="RuleBase" id="RU004020"/>
    </source>
</evidence>
<dbReference type="InParanoid" id="E9GSC3"/>
<keyword evidence="3" id="KW-0805">Transcription regulation</keyword>
<dbReference type="SUPFAM" id="SSF46785">
    <property type="entry name" value="Winged helix' DNA-binding domain"/>
    <property type="match status" value="1"/>
</dbReference>
<dbReference type="Pfam" id="PF00447">
    <property type="entry name" value="HSF_DNA-bind"/>
    <property type="match status" value="1"/>
</dbReference>
<comment type="subcellular location">
    <subcellularLocation>
        <location evidence="1">Nucleus</location>
    </subcellularLocation>
</comment>
<evidence type="ECO:0000256" key="3">
    <source>
        <dbReference type="ARBA" id="ARBA00023015"/>
    </source>
</evidence>
<dbReference type="InterPro" id="IPR036388">
    <property type="entry name" value="WH-like_DNA-bd_sf"/>
</dbReference>
<dbReference type="InterPro" id="IPR036390">
    <property type="entry name" value="WH_DNA-bd_sf"/>
</dbReference>
<dbReference type="PRINTS" id="PR00056">
    <property type="entry name" value="HSFDOMAIN"/>
</dbReference>
<dbReference type="InterPro" id="IPR000232">
    <property type="entry name" value="HSF_DNA-bd"/>
</dbReference>
<dbReference type="PROSITE" id="PS00434">
    <property type="entry name" value="HSF_DOMAIN"/>
    <property type="match status" value="1"/>
</dbReference>
<evidence type="ECO:0000256" key="2">
    <source>
        <dbReference type="ARBA" id="ARBA00006403"/>
    </source>
</evidence>